<name>A0ABC8MAK0_ERUVS</name>
<comment type="caution">
    <text evidence="1">The sequence shown here is derived from an EMBL/GenBank/DDBJ whole genome shotgun (WGS) entry which is preliminary data.</text>
</comment>
<evidence type="ECO:0000313" key="2">
    <source>
        <dbReference type="Proteomes" id="UP001642260"/>
    </source>
</evidence>
<dbReference type="Proteomes" id="UP001642260">
    <property type="component" value="Unassembled WGS sequence"/>
</dbReference>
<evidence type="ECO:0000313" key="1">
    <source>
        <dbReference type="EMBL" id="CAH8392705.1"/>
    </source>
</evidence>
<dbReference type="AlphaFoldDB" id="A0ABC8MAK0"/>
<proteinExistence type="predicted"/>
<reference evidence="1 2" key="1">
    <citation type="submission" date="2022-03" db="EMBL/GenBank/DDBJ databases">
        <authorList>
            <person name="Macdonald S."/>
            <person name="Ahmed S."/>
            <person name="Newling K."/>
        </authorList>
    </citation>
    <scope>NUCLEOTIDE SEQUENCE [LARGE SCALE GENOMIC DNA]</scope>
</reference>
<dbReference type="EMBL" id="CAKOAT010998002">
    <property type="protein sequence ID" value="CAH8392705.1"/>
    <property type="molecule type" value="Genomic_DNA"/>
</dbReference>
<accession>A0ABC8MAK0</accession>
<organism evidence="1 2">
    <name type="scientific">Eruca vesicaria subsp. sativa</name>
    <name type="common">Garden rocket</name>
    <name type="synonym">Eruca sativa</name>
    <dbReference type="NCBI Taxonomy" id="29727"/>
    <lineage>
        <taxon>Eukaryota</taxon>
        <taxon>Viridiplantae</taxon>
        <taxon>Streptophyta</taxon>
        <taxon>Embryophyta</taxon>
        <taxon>Tracheophyta</taxon>
        <taxon>Spermatophyta</taxon>
        <taxon>Magnoliopsida</taxon>
        <taxon>eudicotyledons</taxon>
        <taxon>Gunneridae</taxon>
        <taxon>Pentapetalae</taxon>
        <taxon>rosids</taxon>
        <taxon>malvids</taxon>
        <taxon>Brassicales</taxon>
        <taxon>Brassicaceae</taxon>
        <taxon>Brassiceae</taxon>
        <taxon>Eruca</taxon>
    </lineage>
</organism>
<keyword evidence="2" id="KW-1185">Reference proteome</keyword>
<gene>
    <name evidence="1" type="ORF">ERUC_LOCUS45188</name>
</gene>
<sequence>MTLVSCLSYHSALPSNFDRASLCTDGGEIIPTPEFVVHSGYPKEAAAYWRATCDMEHPPHKSQFPKKNHKNKETTGPSMSCYPFLGVVRDFCCVMDSVEF</sequence>
<protein>
    <submittedName>
        <fullName evidence="1">Uncharacterized protein</fullName>
    </submittedName>
</protein>